<feature type="compositionally biased region" description="Pro residues" evidence="6">
    <location>
        <begin position="964"/>
        <end position="974"/>
    </location>
</feature>
<protein>
    <submittedName>
        <fullName evidence="7">Uncharacterized protein</fullName>
    </submittedName>
</protein>
<dbReference type="InterPro" id="IPR010796">
    <property type="entry name" value="C2_B9-type_dom"/>
</dbReference>
<dbReference type="PANTHER" id="PTHR12968:SF4">
    <property type="entry name" value="TECTONIC-LIKE COMPLEX MEMBER MKS1"/>
    <property type="match status" value="1"/>
</dbReference>
<keyword evidence="2" id="KW-0963">Cytoplasm</keyword>
<feature type="compositionally biased region" description="Low complexity" evidence="6">
    <location>
        <begin position="910"/>
        <end position="924"/>
    </location>
</feature>
<feature type="region of interest" description="Disordered" evidence="6">
    <location>
        <begin position="958"/>
        <end position="1025"/>
    </location>
</feature>
<dbReference type="Proteomes" id="UP000325113">
    <property type="component" value="Unassembled WGS sequence"/>
</dbReference>
<feature type="region of interest" description="Disordered" evidence="6">
    <location>
        <begin position="1"/>
        <end position="26"/>
    </location>
</feature>
<name>A0A5A8DHY8_CAFRO</name>
<keyword evidence="4" id="KW-0206">Cytoskeleton</keyword>
<sequence length="1025" mass="104517">MAGREKDDAPPDDVDEGMERFSGWAEASEAESVFYRTLDPIRNLRLKVCIRRLYGKGDRPDAHDDDDSDQAAGAAAQAEGDSEAEGRAAGAGASGAAAAASAGGRESDGAGGGDAGDDRDRAPRRRRAGRRQRDWYAETTVQWQQKLFGPRETATFVAAALQRREARTSAGSARAAPAGSRVGVGALRQLAADYAEVFDKRLMRSRPTSDDGSGLEATGEETDGATLLAELGGIRLWTVTDVDAAALRRDLAAGTAAPAAAARAVDSRATPLADVIGADGEPLKASVAKEAAAGAASWLSAADAASLRRVGASGADPDGRSAAAGAALLRNGVLRARGGQAMRVVASVDVDAEAFVGRGAAAAATAAASYDRVLCEVRAYATDNLVEALPGFSLPDPEAALRARQRRWQAADAAAGLEGLRRRAGAGAGGRGGAGAGAGGFDEEGKLDDGDEEEEAEAEAGAAAAGAVSGPRESQFAGRRTYRFLSPAGHTYEFYVCNADDEAEADAEGADVQADAASLQLLDQLEAAEALAAADLANRAATAARPPPGIGAAARLARAPPGPRAAQRAVVRVEICGAAAVDGEAGAMCVSAALLPGGGWRVAALREGASEGQRVRAGALTSTAWCQPQRRRWRPTGPTSLGGLAAARQRKAARFAGAGRAAGGNRGRIAMTLTGDDGRGALGAAGGLLSGSDAGGAQPGLECGSLLMLAAVSEDDADGPDGAGRPGGDAEDGDEESGVAEACGCAGRGGAAGLVPVAHWNHCLEVELVRDAQEEDQEVEASCPRLALTCLERDGWGLVRVLGYGRADVATEPGCAARTVRLWRPAHSRAAAVADFFLGGASRLVDLDERDGLQPAVVSSASRFGLSTVEGAQVHIRFDTILHRATFAGESGSWRPPQPQAEAEGDRPRTALQASAQTDAAASTVSMGRRATTRELIDASRTLRRRAAVLAAGRAFASLGRPGGLPPLRPPTAGRPPSGGSTPVRGEGVAAPRRRRPNPMAESAASDEPLGVPPVDDVVAADNED</sequence>
<evidence type="ECO:0000256" key="4">
    <source>
        <dbReference type="ARBA" id="ARBA00023212"/>
    </source>
</evidence>
<gene>
    <name evidence="7" type="ORF">FNF31_02139</name>
</gene>
<feature type="region of interest" description="Disordered" evidence="6">
    <location>
        <begin position="715"/>
        <end position="737"/>
    </location>
</feature>
<proteinExistence type="predicted"/>
<dbReference type="PANTHER" id="PTHR12968">
    <property type="entry name" value="B9 DOMAIN-CONTAINING"/>
    <property type="match status" value="1"/>
</dbReference>
<dbReference type="Pfam" id="PF07162">
    <property type="entry name" value="B9-C2"/>
    <property type="match status" value="1"/>
</dbReference>
<evidence type="ECO:0000256" key="6">
    <source>
        <dbReference type="SAM" id="MobiDB-lite"/>
    </source>
</evidence>
<accession>A0A5A8DHY8</accession>
<keyword evidence="3" id="KW-0970">Cilium biogenesis/degradation</keyword>
<evidence type="ECO:0000313" key="7">
    <source>
        <dbReference type="EMBL" id="KAA0165123.1"/>
    </source>
</evidence>
<evidence type="ECO:0000256" key="5">
    <source>
        <dbReference type="ARBA" id="ARBA00023273"/>
    </source>
</evidence>
<reference evidence="7 8" key="1">
    <citation type="submission" date="2019-07" db="EMBL/GenBank/DDBJ databases">
        <title>Genomes of Cafeteria roenbergensis.</title>
        <authorList>
            <person name="Fischer M.G."/>
            <person name="Hackl T."/>
            <person name="Roman M."/>
        </authorList>
    </citation>
    <scope>NUCLEOTIDE SEQUENCE [LARGE SCALE GENOMIC DNA]</scope>
    <source>
        <strain evidence="7 8">Cflag</strain>
    </source>
</reference>
<evidence type="ECO:0000256" key="2">
    <source>
        <dbReference type="ARBA" id="ARBA00022490"/>
    </source>
</evidence>
<feature type="region of interest" description="Disordered" evidence="6">
    <location>
        <begin position="425"/>
        <end position="472"/>
    </location>
</feature>
<feature type="compositionally biased region" description="Gly residues" evidence="6">
    <location>
        <begin position="426"/>
        <end position="440"/>
    </location>
</feature>
<evidence type="ECO:0000313" key="8">
    <source>
        <dbReference type="Proteomes" id="UP000325113"/>
    </source>
</evidence>
<feature type="region of interest" description="Disordered" evidence="6">
    <location>
        <begin position="56"/>
        <end position="133"/>
    </location>
</feature>
<dbReference type="AlphaFoldDB" id="A0A5A8DHY8"/>
<organism evidence="7 8">
    <name type="scientific">Cafeteria roenbergensis</name>
    <name type="common">Marine flagellate</name>
    <dbReference type="NCBI Taxonomy" id="33653"/>
    <lineage>
        <taxon>Eukaryota</taxon>
        <taxon>Sar</taxon>
        <taxon>Stramenopiles</taxon>
        <taxon>Bigyra</taxon>
        <taxon>Opalozoa</taxon>
        <taxon>Bicosoecida</taxon>
        <taxon>Cafeteriaceae</taxon>
        <taxon>Cafeteria</taxon>
    </lineage>
</organism>
<comment type="caution">
    <text evidence="7">The sequence shown here is derived from an EMBL/GenBank/DDBJ whole genome shotgun (WGS) entry which is preliminary data.</text>
</comment>
<feature type="compositionally biased region" description="Acidic residues" evidence="6">
    <location>
        <begin position="449"/>
        <end position="458"/>
    </location>
</feature>
<dbReference type="GO" id="GO:0036038">
    <property type="term" value="C:MKS complex"/>
    <property type="evidence" value="ECO:0007669"/>
    <property type="project" value="TreeGrafter"/>
</dbReference>
<evidence type="ECO:0000256" key="1">
    <source>
        <dbReference type="ARBA" id="ARBA00004120"/>
    </source>
</evidence>
<keyword evidence="5" id="KW-0966">Cell projection</keyword>
<feature type="compositionally biased region" description="Low complexity" evidence="6">
    <location>
        <begin position="1013"/>
        <end position="1025"/>
    </location>
</feature>
<feature type="compositionally biased region" description="Low complexity" evidence="6">
    <location>
        <begin position="87"/>
        <end position="104"/>
    </location>
</feature>
<dbReference type="GO" id="GO:0060271">
    <property type="term" value="P:cilium assembly"/>
    <property type="evidence" value="ECO:0007669"/>
    <property type="project" value="TreeGrafter"/>
</dbReference>
<comment type="subcellular location">
    <subcellularLocation>
        <location evidence="1">Cytoplasm</location>
        <location evidence="1">Cytoskeleton</location>
        <location evidence="1">Cilium basal body</location>
    </subcellularLocation>
</comment>
<dbReference type="EMBL" id="VLTM01000014">
    <property type="protein sequence ID" value="KAA0165123.1"/>
    <property type="molecule type" value="Genomic_DNA"/>
</dbReference>
<feature type="compositionally biased region" description="Low complexity" evidence="6">
    <location>
        <begin position="70"/>
        <end position="79"/>
    </location>
</feature>
<evidence type="ECO:0000256" key="3">
    <source>
        <dbReference type="ARBA" id="ARBA00022794"/>
    </source>
</evidence>
<feature type="region of interest" description="Disordered" evidence="6">
    <location>
        <begin position="889"/>
        <end position="929"/>
    </location>
</feature>